<dbReference type="AlphaFoldDB" id="A0A1J0AL00"/>
<accession>A0A1J0AL00</accession>
<keyword evidence="1" id="KW-0614">Plasmid</keyword>
<reference evidence="1" key="3">
    <citation type="journal article" date="2004" name="Mol. Biol. (Mosk.)">
        <title>The replication system of plasmids from Bacillus subtilis environmental isolates.</title>
        <authorList>
            <person name="Lagodich A.V."/>
            <person name="Shtaniuk Iu.V."/>
            <person name="Prozorov A.A."/>
            <person name="Titok M.A."/>
        </authorList>
    </citation>
    <scope>NUCLEOTIDE SEQUENCE</scope>
    <source>
        <strain evidence="1">72</strain>
        <plasmid evidence="1">pBS72</plasmid>
    </source>
</reference>
<evidence type="ECO:0000313" key="1">
    <source>
        <dbReference type="EMBL" id="APB62406.1"/>
    </source>
</evidence>
<dbReference type="EMBL" id="KX711616">
    <property type="protein sequence ID" value="APB62406.1"/>
    <property type="molecule type" value="Genomic_DNA"/>
</dbReference>
<name>A0A1J0AL00_BACIU</name>
<protein>
    <submittedName>
        <fullName evidence="1">Uncharacterized protein</fullName>
    </submittedName>
</protein>
<reference evidence="1" key="2">
    <citation type="journal article" date="2003" name="Plasmid">
        <title>Bacillus subtilis soil isolates: plasmid replicon analysis and construction of a new theta-replicating vector.</title>
        <authorList>
            <person name="Titok M.A."/>
            <person name="Chapuis J."/>
            <person name="Selezneva Y.V."/>
            <person name="Lagodich A.V."/>
            <person name="Prokulevich V.A."/>
            <person name="Ehrlich S.D."/>
            <person name="Janniere L."/>
        </authorList>
    </citation>
    <scope>NUCLEOTIDE SEQUENCE</scope>
    <source>
        <strain evidence="1">72</strain>
        <plasmid evidence="1">pBS72</plasmid>
    </source>
</reference>
<proteinExistence type="predicted"/>
<gene>
    <name evidence="1" type="ORF">pBS72_1370</name>
</gene>
<organism evidence="1">
    <name type="scientific">Bacillus subtilis</name>
    <dbReference type="NCBI Taxonomy" id="1423"/>
    <lineage>
        <taxon>Bacteria</taxon>
        <taxon>Bacillati</taxon>
        <taxon>Bacillota</taxon>
        <taxon>Bacilli</taxon>
        <taxon>Bacillales</taxon>
        <taxon>Bacillaceae</taxon>
        <taxon>Bacillus</taxon>
    </lineage>
</organism>
<geneLocation type="plasmid" evidence="1">
    <name>pBS72</name>
</geneLocation>
<reference evidence="1" key="1">
    <citation type="journal article" date="2002" name="Mikrobiologiia">
        <title>Soil strain of Bacillus subtilis harboring a large plasmid that mediates high-frequency conjugal mobilization.</title>
        <authorList>
            <person name="Lotareva O.V."/>
            <person name="Poluektova E.U."/>
            <person name="Titok M.A."/>
            <person name="Prozorov A.A."/>
        </authorList>
    </citation>
    <scope>NUCLEOTIDE SEQUENCE</scope>
    <source>
        <strain evidence="1">72</strain>
        <plasmid evidence="1">pBS72</plasmid>
    </source>
</reference>
<reference evidence="1" key="5">
    <citation type="submission" date="2016-08" db="EMBL/GenBank/DDBJ databases">
        <authorList>
            <person name="Satsunkevich N.E."/>
            <person name="Valentovich L.N."/>
            <person name="Kolomiets E.I."/>
            <person name="Titok M.A."/>
        </authorList>
    </citation>
    <scope>NUCLEOTIDE SEQUENCE</scope>
    <source>
        <strain evidence="1">72</strain>
        <plasmid evidence="1">pBS72</plasmid>
    </source>
</reference>
<reference evidence="1" key="4">
    <citation type="journal article" date="2006" name="Microbiology">
        <title>The replicative polymerases PolC and DnaE are required for theta replication of the Bacillus subtilis plasmid pBS72.</title>
        <authorList>
            <person name="Titok M."/>
            <person name="Suski C."/>
            <person name="Dalmais B."/>
            <person name="Ehrlich S.D."/>
            <person name="Janniere L."/>
        </authorList>
    </citation>
    <scope>NUCLEOTIDE SEQUENCE</scope>
    <source>
        <strain evidence="1">72</strain>
        <plasmid evidence="1">pBS72</plasmid>
    </source>
</reference>
<sequence length="57" mass="6502">MLVLRSIDGFIKALDESFSAKIQLQNHLEFTASNVSPESFVYSKYRVTKLKIFLSSC</sequence>